<protein>
    <submittedName>
        <fullName evidence="2">Uncharacterized protein</fullName>
    </submittedName>
</protein>
<reference evidence="2 3" key="1">
    <citation type="submission" date="2023-02" db="EMBL/GenBank/DDBJ databases">
        <authorList>
            <person name="Mo P."/>
        </authorList>
    </citation>
    <scope>NUCLEOTIDE SEQUENCE [LARGE SCALE GENOMIC DNA]</scope>
    <source>
        <strain evidence="2 3">HUAS 3</strain>
    </source>
</reference>
<feature type="region of interest" description="Disordered" evidence="1">
    <location>
        <begin position="31"/>
        <end position="82"/>
    </location>
</feature>
<feature type="compositionally biased region" description="Gly residues" evidence="1">
    <location>
        <begin position="338"/>
        <end position="349"/>
    </location>
</feature>
<dbReference type="EMBL" id="CP118615">
    <property type="protein sequence ID" value="WDZ83631.1"/>
    <property type="molecule type" value="Genomic_DNA"/>
</dbReference>
<proteinExistence type="predicted"/>
<feature type="compositionally biased region" description="Low complexity" evidence="1">
    <location>
        <begin position="312"/>
        <end position="324"/>
    </location>
</feature>
<name>A0ABY7ZKZ4_9ACTN</name>
<feature type="region of interest" description="Disordered" evidence="1">
    <location>
        <begin position="286"/>
        <end position="364"/>
    </location>
</feature>
<evidence type="ECO:0000313" key="2">
    <source>
        <dbReference type="EMBL" id="WDZ83631.1"/>
    </source>
</evidence>
<evidence type="ECO:0000313" key="3">
    <source>
        <dbReference type="Proteomes" id="UP001219605"/>
    </source>
</evidence>
<dbReference type="RefSeq" id="WP_275030189.1">
    <property type="nucleotide sequence ID" value="NZ_CP118615.1"/>
</dbReference>
<dbReference type="Proteomes" id="UP001219605">
    <property type="component" value="Chromosome"/>
</dbReference>
<keyword evidence="3" id="KW-1185">Reference proteome</keyword>
<feature type="compositionally biased region" description="Low complexity" evidence="1">
    <location>
        <begin position="71"/>
        <end position="82"/>
    </location>
</feature>
<organism evidence="2 3">
    <name type="scientific">Micromonospora cathayae</name>
    <dbReference type="NCBI Taxonomy" id="3028804"/>
    <lineage>
        <taxon>Bacteria</taxon>
        <taxon>Bacillati</taxon>
        <taxon>Actinomycetota</taxon>
        <taxon>Actinomycetes</taxon>
        <taxon>Micromonosporales</taxon>
        <taxon>Micromonosporaceae</taxon>
        <taxon>Micromonospora</taxon>
    </lineage>
</organism>
<gene>
    <name evidence="2" type="ORF">PVK37_24670</name>
</gene>
<evidence type="ECO:0000256" key="1">
    <source>
        <dbReference type="SAM" id="MobiDB-lite"/>
    </source>
</evidence>
<feature type="compositionally biased region" description="Basic residues" evidence="1">
    <location>
        <begin position="325"/>
        <end position="335"/>
    </location>
</feature>
<sequence length="364" mass="37395">MTEVTDEVLAAVAAQVGPLVPVLAARIPRGPATTLGRLGAPDDERHRAPGGPVRPEVARRPSGPLPPHSVSPPAARPVSRPAALPAQPDALAALHGLGSLLAERLLGALELSVTDLVPSGPPALEAHLPPGPAGQQFAWVSTGQDSAARTMSELYERLRPGVTGLLVSLVRRLTEHPSIRPSLDGVPGVGDEATIAARHGAVHLALAVATAALVVDPRHTPAAVDREAAVVGLGTGVAALLLRETPMPPGYAAARLARIRAEYLLPRESSGSVRVSGHRFGLVEGELAGHRGPGVGLRPGRRDGHAPQRPDPALAGRLPATRARPGPRRRRRRVRGLPAGGLGGTGHPAGGAPTDRSARTPAAR</sequence>
<accession>A0ABY7ZKZ4</accession>